<dbReference type="Proteomes" id="UP000723463">
    <property type="component" value="Unassembled WGS sequence"/>
</dbReference>
<evidence type="ECO:0000313" key="2">
    <source>
        <dbReference type="EMBL" id="KAF9549315.1"/>
    </source>
</evidence>
<evidence type="ECO:0000313" key="3">
    <source>
        <dbReference type="Proteomes" id="UP000723463"/>
    </source>
</evidence>
<reference evidence="2" key="1">
    <citation type="journal article" date="2020" name="Fungal Divers.">
        <title>Resolving the Mortierellaceae phylogeny through synthesis of multi-gene phylogenetics and phylogenomics.</title>
        <authorList>
            <person name="Vandepol N."/>
            <person name="Liber J."/>
            <person name="Desiro A."/>
            <person name="Na H."/>
            <person name="Kennedy M."/>
            <person name="Barry K."/>
            <person name="Grigoriev I.V."/>
            <person name="Miller A.N."/>
            <person name="O'Donnell K."/>
            <person name="Stajich J.E."/>
            <person name="Bonito G."/>
        </authorList>
    </citation>
    <scope>NUCLEOTIDE SEQUENCE</scope>
    <source>
        <strain evidence="2">NRRL 2591</strain>
    </source>
</reference>
<dbReference type="AlphaFoldDB" id="A0A9P6FEY8"/>
<evidence type="ECO:0000256" key="1">
    <source>
        <dbReference type="SAM" id="MobiDB-lite"/>
    </source>
</evidence>
<organism evidence="2 3">
    <name type="scientific">Mortierella hygrophila</name>
    <dbReference type="NCBI Taxonomy" id="979708"/>
    <lineage>
        <taxon>Eukaryota</taxon>
        <taxon>Fungi</taxon>
        <taxon>Fungi incertae sedis</taxon>
        <taxon>Mucoromycota</taxon>
        <taxon>Mortierellomycotina</taxon>
        <taxon>Mortierellomycetes</taxon>
        <taxon>Mortierellales</taxon>
        <taxon>Mortierellaceae</taxon>
        <taxon>Mortierella</taxon>
    </lineage>
</organism>
<sequence length="253" mass="27928">MAISATAPAASATEAMCYFRIKKLESSKDGHGSDMVLQVDHRNAARPANDDYGEWDGLDKAQGYGQSQDLSPAVAKDRKRRKQGSATDTSMDYDDENLLDLALDLELQLEFHDGRLDIDEMKRLDFDILYENMTLSNLRGVLKSLVTVGVLSTAGVYFLLLTYKLAKDLYVCDVDFVALDLDPCRDLALAYAIVDGFRGLPPRPDGAVAKQGYFGDDFPHVGDLYSQEDQPEHAVAFLKRPGNPSNLSKGKPQ</sequence>
<name>A0A9P6FEY8_9FUNG</name>
<proteinExistence type="predicted"/>
<gene>
    <name evidence="2" type="ORF">EC957_004229</name>
</gene>
<keyword evidence="3" id="KW-1185">Reference proteome</keyword>
<protein>
    <submittedName>
        <fullName evidence="2">Uncharacterized protein</fullName>
    </submittedName>
</protein>
<dbReference type="EMBL" id="JAAAXW010000020">
    <property type="protein sequence ID" value="KAF9549315.1"/>
    <property type="molecule type" value="Genomic_DNA"/>
</dbReference>
<comment type="caution">
    <text evidence="2">The sequence shown here is derived from an EMBL/GenBank/DDBJ whole genome shotgun (WGS) entry which is preliminary data.</text>
</comment>
<accession>A0A9P6FEY8</accession>
<feature type="region of interest" description="Disordered" evidence="1">
    <location>
        <begin position="63"/>
        <end position="91"/>
    </location>
</feature>